<feature type="binding site" evidence="4">
    <location>
        <position position="329"/>
    </location>
    <ligand>
        <name>S-adenosyl-L-methionine</name>
        <dbReference type="ChEBI" id="CHEBI:59789"/>
    </ligand>
</feature>
<dbReference type="EMBL" id="CP017150">
    <property type="protein sequence ID" value="AOP54012.1"/>
    <property type="molecule type" value="Genomic_DNA"/>
</dbReference>
<dbReference type="PROSITE" id="PS50926">
    <property type="entry name" value="TRAM"/>
    <property type="match status" value="1"/>
</dbReference>
<dbReference type="Proteomes" id="UP000094793">
    <property type="component" value="Chromosome"/>
</dbReference>
<feature type="binding site" evidence="4">
    <location>
        <position position="279"/>
    </location>
    <ligand>
        <name>S-adenosyl-L-methionine</name>
        <dbReference type="ChEBI" id="CHEBI:59789"/>
    </ligand>
</feature>
<dbReference type="PROSITE" id="PS01230">
    <property type="entry name" value="TRMA_1"/>
    <property type="match status" value="1"/>
</dbReference>
<feature type="binding site" evidence="4">
    <location>
        <position position="307"/>
    </location>
    <ligand>
        <name>S-adenosyl-L-methionine</name>
        <dbReference type="ChEBI" id="CHEBI:59789"/>
    </ligand>
</feature>
<dbReference type="RefSeq" id="WP_069600294.1">
    <property type="nucleotide sequence ID" value="NZ_CP017150.1"/>
</dbReference>
<keyword evidence="3 4" id="KW-0949">S-adenosyl-L-methionine</keyword>
<dbReference type="GO" id="GO:0070475">
    <property type="term" value="P:rRNA base methylation"/>
    <property type="evidence" value="ECO:0007669"/>
    <property type="project" value="TreeGrafter"/>
</dbReference>
<dbReference type="PANTHER" id="PTHR11061">
    <property type="entry name" value="RNA M5U METHYLTRANSFERASE"/>
    <property type="match status" value="1"/>
</dbReference>
<evidence type="ECO:0000256" key="1">
    <source>
        <dbReference type="ARBA" id="ARBA00022603"/>
    </source>
</evidence>
<dbReference type="Gene3D" id="2.40.50.140">
    <property type="entry name" value="Nucleic acid-binding proteins"/>
    <property type="match status" value="1"/>
</dbReference>
<evidence type="ECO:0000256" key="3">
    <source>
        <dbReference type="ARBA" id="ARBA00022691"/>
    </source>
</evidence>
<keyword evidence="2 4" id="KW-0808">Transferase</keyword>
<dbReference type="Gene3D" id="3.40.50.150">
    <property type="entry name" value="Vaccinia Virus protein VP39"/>
    <property type="match status" value="1"/>
</dbReference>
<comment type="similarity">
    <text evidence="4">Belongs to the class I-like SAM-binding methyltransferase superfamily. RNA M5U methyltransferase family.</text>
</comment>
<feature type="active site" evidence="5">
    <location>
        <position position="395"/>
    </location>
</feature>
<dbReference type="CDD" id="cd02440">
    <property type="entry name" value="AdoMet_MTases"/>
    <property type="match status" value="1"/>
</dbReference>
<dbReference type="PANTHER" id="PTHR11061:SF30">
    <property type="entry name" value="TRNA (URACIL(54)-C(5))-METHYLTRANSFERASE"/>
    <property type="match status" value="1"/>
</dbReference>
<evidence type="ECO:0000313" key="7">
    <source>
        <dbReference type="EMBL" id="AOP54012.1"/>
    </source>
</evidence>
<dbReference type="PROSITE" id="PS51687">
    <property type="entry name" value="SAM_MT_RNA_M5U"/>
    <property type="match status" value="1"/>
</dbReference>
<name>A0A1D7W4W0_BREAU</name>
<sequence length="437" mass="45798">MSAPAAEEIPAMDLTLHIESPAAGGSSIARHEGQVVFVTGAIPGETVRARTEAGPKAKFLRADVTEVLDASEFRVDDRRSQFLTEGADAGVLFGGMEFAHVDLAHSRELKAEVLRDQLSRIGHIDRSVEVAAAPGETTGLNWRTRVQLAVDGNGRLGMLAPRSHDIVPLTAAPLATSAIAEVALSSLRLPGADRLEFAWAGDRGAAIVRGDCDPSVLSELAQILPSQWSVLADARNGTGRKGAGTKGGHSKLAVVRGEDQLIETVSGRDYRVAADGFWQVHEQAPGLLSKKVNSALSDQTQMITDLYCGVGLLGISAATATGARLYGVEGAKSAIENAKVNAKGLTANFDASRADRAKIPNSDVIILDPPRAGAGKAVTRALIESSATTIVYVSCDAATLARDLAVLVNGGFAIDSLSGFDLFPLTSHVETVTVLRR</sequence>
<dbReference type="Gene3D" id="2.40.50.1070">
    <property type="match status" value="1"/>
</dbReference>
<protein>
    <submittedName>
        <fullName evidence="7">RNA methyltransferase, TrmA family</fullName>
    </submittedName>
</protein>
<evidence type="ECO:0000313" key="8">
    <source>
        <dbReference type="Proteomes" id="UP000094793"/>
    </source>
</evidence>
<accession>A0A1D7W4W0</accession>
<evidence type="ECO:0000256" key="4">
    <source>
        <dbReference type="PROSITE-ProRule" id="PRU01024"/>
    </source>
</evidence>
<evidence type="ECO:0000256" key="5">
    <source>
        <dbReference type="PROSITE-ProRule" id="PRU10015"/>
    </source>
</evidence>
<dbReference type="AlphaFoldDB" id="A0A1D7W4W0"/>
<keyword evidence="1 4" id="KW-0489">Methyltransferase</keyword>
<dbReference type="InterPro" id="IPR010280">
    <property type="entry name" value="U5_MeTrfase_fam"/>
</dbReference>
<dbReference type="GO" id="GO:0070041">
    <property type="term" value="F:rRNA (uridine-C5-)-methyltransferase activity"/>
    <property type="evidence" value="ECO:0007669"/>
    <property type="project" value="TreeGrafter"/>
</dbReference>
<feature type="binding site" evidence="4">
    <location>
        <position position="368"/>
    </location>
    <ligand>
        <name>S-adenosyl-L-methionine</name>
        <dbReference type="ChEBI" id="CHEBI:59789"/>
    </ligand>
</feature>
<dbReference type="InterPro" id="IPR002792">
    <property type="entry name" value="TRAM_dom"/>
</dbReference>
<dbReference type="SUPFAM" id="SSF50249">
    <property type="entry name" value="Nucleic acid-binding proteins"/>
    <property type="match status" value="1"/>
</dbReference>
<gene>
    <name evidence="7" type="ORF">BLSMQ_2306</name>
</gene>
<dbReference type="InterPro" id="IPR030390">
    <property type="entry name" value="MeTrfase_TrmA_AS"/>
</dbReference>
<feature type="active site" description="Nucleophile" evidence="4">
    <location>
        <position position="395"/>
    </location>
</feature>
<dbReference type="Pfam" id="PF05958">
    <property type="entry name" value="tRNA_U5-meth_tr"/>
    <property type="match status" value="1"/>
</dbReference>
<organism evidence="7 8">
    <name type="scientific">Brevibacterium aurantiacum</name>
    <dbReference type="NCBI Taxonomy" id="273384"/>
    <lineage>
        <taxon>Bacteria</taxon>
        <taxon>Bacillati</taxon>
        <taxon>Actinomycetota</taxon>
        <taxon>Actinomycetes</taxon>
        <taxon>Micrococcales</taxon>
        <taxon>Brevibacteriaceae</taxon>
        <taxon>Brevibacterium</taxon>
    </lineage>
</organism>
<dbReference type="InterPro" id="IPR029063">
    <property type="entry name" value="SAM-dependent_MTases_sf"/>
</dbReference>
<dbReference type="eggNOG" id="COG2265">
    <property type="taxonomic scope" value="Bacteria"/>
</dbReference>
<dbReference type="SUPFAM" id="SSF53335">
    <property type="entry name" value="S-adenosyl-L-methionine-dependent methyltransferases"/>
    <property type="match status" value="1"/>
</dbReference>
<evidence type="ECO:0000259" key="6">
    <source>
        <dbReference type="PROSITE" id="PS50926"/>
    </source>
</evidence>
<proteinExistence type="inferred from homology"/>
<dbReference type="PATRIC" id="fig|1703.10.peg.2375"/>
<dbReference type="InterPro" id="IPR012340">
    <property type="entry name" value="NA-bd_OB-fold"/>
</dbReference>
<reference evidence="8" key="1">
    <citation type="submission" date="2016-09" db="EMBL/GenBank/DDBJ databases">
        <title>Complete Genome Sequence of Brevibacterium linens SMQ-1335.</title>
        <authorList>
            <person name="de Melo A.G."/>
            <person name="Labrie S.J."/>
            <person name="Dumaresq J."/>
            <person name="Roberts R.J."/>
            <person name="Tremblay D.M."/>
            <person name="Moineau S."/>
        </authorList>
    </citation>
    <scope>NUCLEOTIDE SEQUENCE [LARGE SCALE GENOMIC DNA]</scope>
    <source>
        <strain evidence="8">SMQ-1335</strain>
    </source>
</reference>
<feature type="domain" description="TRAM" evidence="6">
    <location>
        <begin position="7"/>
        <end position="66"/>
    </location>
</feature>
<dbReference type="KEGG" id="blin:BLSMQ_2306"/>
<evidence type="ECO:0000256" key="2">
    <source>
        <dbReference type="ARBA" id="ARBA00022679"/>
    </source>
</evidence>